<dbReference type="Proteomes" id="UP001334005">
    <property type="component" value="Unassembled WGS sequence"/>
</dbReference>
<dbReference type="Pfam" id="PF03245">
    <property type="entry name" value="Phage_lysis"/>
    <property type="match status" value="1"/>
</dbReference>
<proteinExistence type="predicted"/>
<evidence type="ECO:0000313" key="2">
    <source>
        <dbReference type="Proteomes" id="UP001334005"/>
    </source>
</evidence>
<evidence type="ECO:0000313" key="1">
    <source>
        <dbReference type="EMBL" id="MEK0250412.1"/>
    </source>
</evidence>
<gene>
    <name evidence="1" type="ORF">QFI66_020210</name>
</gene>
<organism evidence="1 2">
    <name type="scientific">Raoultella scottii</name>
    <dbReference type="NCBI Taxonomy" id="3040937"/>
    <lineage>
        <taxon>Bacteria</taxon>
        <taxon>Pseudomonadati</taxon>
        <taxon>Pseudomonadota</taxon>
        <taxon>Gammaproteobacteria</taxon>
        <taxon>Enterobacterales</taxon>
        <taxon>Enterobacteriaceae</taxon>
        <taxon>Klebsiella/Raoultella group</taxon>
        <taxon>Raoultella</taxon>
    </lineage>
</organism>
<keyword evidence="2" id="KW-1185">Reference proteome</keyword>
<sequence length="188" mass="21047">MNKYLIAAFAAAVLSLGWVVDHYHGKAVGWRAMAHRAQKAVNSLAATITDMQVRQEQLAQLDRKHTQELADAYHDIDVLQRDVDVGRQQLQLHATCPALPAGTRCGAAGDNQSLERTLIMIAHWMRQGQRVTFTEYASQWTEAQKHRKDGNQSTPEMAEDWPFRGKRCISPGGSDYFAQGVRGGTCRR</sequence>
<comment type="caution">
    <text evidence="1">The sequence shown here is derived from an EMBL/GenBank/DDBJ whole genome shotgun (WGS) entry which is preliminary data.</text>
</comment>
<accession>A0ABU8ZAE6</accession>
<dbReference type="RefSeq" id="WP_331835503.1">
    <property type="nucleotide sequence ID" value="NZ_JARXNH020000057.1"/>
</dbReference>
<protein>
    <submittedName>
        <fullName evidence="1">Lysis system i-spanin subunit Rz</fullName>
    </submittedName>
</protein>
<dbReference type="InterPro" id="IPR004929">
    <property type="entry name" value="I-spanin"/>
</dbReference>
<dbReference type="EMBL" id="JARXNH020000057">
    <property type="protein sequence ID" value="MEK0250412.1"/>
    <property type="molecule type" value="Genomic_DNA"/>
</dbReference>
<reference evidence="1 2" key="1">
    <citation type="submission" date="2024-03" db="EMBL/GenBank/DDBJ databases">
        <title>Two novel Raoultella species associated with bleeding cankers of broadleaf hosts, Raoultella scottia sp. nov. and Raoultella lignicola sp. nov.</title>
        <authorList>
            <person name="Brady C.L."/>
        </authorList>
    </citation>
    <scope>NUCLEOTIDE SEQUENCE [LARGE SCALE GENOMIC DNA]</scope>
    <source>
        <strain evidence="1 2">BAC 10a-01-01</strain>
    </source>
</reference>
<name>A0ABU8ZAE6_9ENTR</name>